<gene>
    <name evidence="2" type="ORF">C4B68_33260</name>
</gene>
<sequence length="107" mass="11315">MPCRYIRPSPVDQTLACGETFPDPGVSDGHVMYRHGTASVVWRLRVGGGVRPPYPRPAESFGPSGEGGLSARPAFEDEAVQAEAGGWGRQPPGTMGVPPLWGYLPGP</sequence>
<evidence type="ECO:0000313" key="2">
    <source>
        <dbReference type="EMBL" id="AVH59826.1"/>
    </source>
</evidence>
<proteinExistence type="predicted"/>
<dbReference type="Proteomes" id="UP000238413">
    <property type="component" value="Chromosome"/>
</dbReference>
<evidence type="ECO:0000313" key="3">
    <source>
        <dbReference type="Proteomes" id="UP000238413"/>
    </source>
</evidence>
<protein>
    <submittedName>
        <fullName evidence="2">Uncharacterized protein</fullName>
    </submittedName>
</protein>
<accession>A0ABM6SZC8</accession>
<keyword evidence="3" id="KW-1185">Reference proteome</keyword>
<organism evidence="2 3">
    <name type="scientific">Streptomyces dengpaensis</name>
    <dbReference type="NCBI Taxonomy" id="2049881"/>
    <lineage>
        <taxon>Bacteria</taxon>
        <taxon>Bacillati</taxon>
        <taxon>Actinomycetota</taxon>
        <taxon>Actinomycetes</taxon>
        <taxon>Kitasatosporales</taxon>
        <taxon>Streptomycetaceae</taxon>
        <taxon>Streptomyces</taxon>
    </lineage>
</organism>
<name>A0ABM6SZC8_9ACTN</name>
<reference evidence="2 3" key="1">
    <citation type="submission" date="2018-02" db="EMBL/GenBank/DDBJ databases">
        <title>Complete genome sequence of Streptomyces dengpaensis, the producer of angucyclines.</title>
        <authorList>
            <person name="Yumei L."/>
        </authorList>
    </citation>
    <scope>NUCLEOTIDE SEQUENCE [LARGE SCALE GENOMIC DNA]</scope>
    <source>
        <strain evidence="2 3">XZHG99</strain>
    </source>
</reference>
<dbReference type="EMBL" id="CP026652">
    <property type="protein sequence ID" value="AVH59826.1"/>
    <property type="molecule type" value="Genomic_DNA"/>
</dbReference>
<feature type="region of interest" description="Disordered" evidence="1">
    <location>
        <begin position="81"/>
        <end position="107"/>
    </location>
</feature>
<evidence type="ECO:0000256" key="1">
    <source>
        <dbReference type="SAM" id="MobiDB-lite"/>
    </source>
</evidence>